<feature type="compositionally biased region" description="Basic residues" evidence="5">
    <location>
        <begin position="339"/>
        <end position="350"/>
    </location>
</feature>
<dbReference type="OrthoDB" id="787137at2759"/>
<dbReference type="Pfam" id="PF00628">
    <property type="entry name" value="PHD"/>
    <property type="match status" value="1"/>
</dbReference>
<dbReference type="SUPFAM" id="SSF57903">
    <property type="entry name" value="FYVE/PHD zinc finger"/>
    <property type="match status" value="2"/>
</dbReference>
<dbReference type="InterPro" id="IPR001965">
    <property type="entry name" value="Znf_PHD"/>
</dbReference>
<dbReference type="PROSITE" id="PS50016">
    <property type="entry name" value="ZF_PHD_2"/>
    <property type="match status" value="2"/>
</dbReference>
<evidence type="ECO:0000313" key="7">
    <source>
        <dbReference type="EMBL" id="KAJ2806174.1"/>
    </source>
</evidence>
<evidence type="ECO:0000259" key="6">
    <source>
        <dbReference type="PROSITE" id="PS50016"/>
    </source>
</evidence>
<evidence type="ECO:0000313" key="8">
    <source>
        <dbReference type="Proteomes" id="UP001140094"/>
    </source>
</evidence>
<gene>
    <name evidence="7" type="ORF">H4R20_001791</name>
</gene>
<feature type="region of interest" description="Disordered" evidence="5">
    <location>
        <begin position="211"/>
        <end position="271"/>
    </location>
</feature>
<name>A0A9W8I559_9FUNG</name>
<reference evidence="7" key="1">
    <citation type="submission" date="2022-07" db="EMBL/GenBank/DDBJ databases">
        <title>Phylogenomic reconstructions and comparative analyses of Kickxellomycotina fungi.</title>
        <authorList>
            <person name="Reynolds N.K."/>
            <person name="Stajich J.E."/>
            <person name="Barry K."/>
            <person name="Grigoriev I.V."/>
            <person name="Crous P."/>
            <person name="Smith M.E."/>
        </authorList>
    </citation>
    <scope>NUCLEOTIDE SEQUENCE</scope>
    <source>
        <strain evidence="7">NRRL 1565</strain>
    </source>
</reference>
<feature type="compositionally biased region" description="Low complexity" evidence="5">
    <location>
        <begin position="312"/>
        <end position="326"/>
    </location>
</feature>
<feature type="compositionally biased region" description="Low complexity" evidence="5">
    <location>
        <begin position="368"/>
        <end position="380"/>
    </location>
</feature>
<feature type="region of interest" description="Disordered" evidence="5">
    <location>
        <begin position="115"/>
        <end position="154"/>
    </location>
</feature>
<sequence>MGAERQAKERGGRGHNGRATTAALGKGQTPPANGKVSIAHLVEEGLLTPGNVVVCNSWPFSAVVTKAGKFNAQWTPVPKDYVDGVGSEFMRAEFETPSAWATAVCRVVRAQTRAQQTAGSPTAAPADLATTANGRGARAKSARSAQSGSAAGESRVAVNGWTACRVQIPYGDPNHKLALQLDRDAERAATGDVPVEVMLDVLRRELLARVSRRSRTPGRRTQKGQRRQDARRSLPAMAAEVRTDSKDDPTLSMDTHGSESDPEQQPRRASTELQEITGAVDGLAQRVERGLALGCVSQRRAAAAAADAISASSSALQPPLARSLAQSADPTADDFSRAAARRHKHSRKRKSNPDMSRHAKLSRVPTEDSNASDAADSDASGGSRKARLDSQTSERLAVYSERAASLKYAQPELKALRYQRKQALKRRIAAALDTWLHHRRRRRELPPGSRMLRHAATASLAQSSRPPSPLRMAAVSPTHSTAGAFSRPRPADACLDGADSPALCISSVRLPPDCLSRDGVLPQLCTLCGSTGQLIACQACGDRYHGFCAEAAHPRLAFQRAQFVCPACRVCTRCLLPAAEGSCDDSLSLLQCDGCGVHMHAHCSAQRSQHRDGLAAAVAENGRWLCDDCVRCCECGFTMQAAEARRFGDPHAEGRAATEWQLQASWAFDFSVCGQCAQHIERGRVCPECVATHSNSSRISNSNMVCCDICAFWVHADCDPTLTPDVYDALITLEDAPYVCPMCSVAADGPGGAEPLMLDSSMSPSDSSDVEAIPATLPRCLRLVAEVPARKFAAKDPLASDGVEMLSLESNPITPREYMHPSISSMSSVASGSEPDRLPTVTETASVKHGSETEAANLLLSLTQSDVRFGHDRFSIEALEARYCVSTLTGLQESRQIDDWRCCVLCGLHGDGAPESTQHSSLGRLISLHPRPCLSGEPAVNPAACYWVHVECLAWAWGPRPVSVDASNGSWSQSRSSAASPGMGATAGTAAITANASQLVQFEGSLQLPVDTKDALLCTLCGRTGASFHCCAPVPCFDTAYHLPCLLLSGSPSPHLSQGREQYCAAWRRALCAAHAPVFSAMMPANGAIESPTYANVRVEGCVESTSASEPSANSPASLAAAAETKTSNLKGYTLVGSSLLVIDWGRFGSEFADMTQWSAPLPPGFHCVRVFQIAGEVFCIGIRLSVDGELPQQQKPLWSGWVQRGIPKDLALQPWSVSAASLSDLLEQLFETCLDKPKPLHNPLASVLVRTACENPLTFLGISRCNLQAHLAANVPGYSKTS</sequence>
<keyword evidence="2 4" id="KW-0863">Zinc-finger</keyword>
<keyword evidence="1" id="KW-0479">Metal-binding</keyword>
<comment type="caution">
    <text evidence="7">The sequence shown here is derived from an EMBL/GenBank/DDBJ whole genome shotgun (WGS) entry which is preliminary data.</text>
</comment>
<organism evidence="7 8">
    <name type="scientific">Coemansia guatemalensis</name>
    <dbReference type="NCBI Taxonomy" id="2761395"/>
    <lineage>
        <taxon>Eukaryota</taxon>
        <taxon>Fungi</taxon>
        <taxon>Fungi incertae sedis</taxon>
        <taxon>Zoopagomycota</taxon>
        <taxon>Kickxellomycotina</taxon>
        <taxon>Kickxellomycetes</taxon>
        <taxon>Kickxellales</taxon>
        <taxon>Kickxellaceae</taxon>
        <taxon>Coemansia</taxon>
    </lineage>
</organism>
<accession>A0A9W8I559</accession>
<dbReference type="Proteomes" id="UP001140094">
    <property type="component" value="Unassembled WGS sequence"/>
</dbReference>
<proteinExistence type="predicted"/>
<dbReference type="GO" id="GO:0008270">
    <property type="term" value="F:zinc ion binding"/>
    <property type="evidence" value="ECO:0007669"/>
    <property type="project" value="UniProtKB-KW"/>
</dbReference>
<feature type="compositionally biased region" description="Basic and acidic residues" evidence="5">
    <location>
        <begin position="1"/>
        <end position="12"/>
    </location>
</feature>
<dbReference type="InterPro" id="IPR011011">
    <property type="entry name" value="Znf_FYVE_PHD"/>
</dbReference>
<dbReference type="Gene3D" id="3.30.40.10">
    <property type="entry name" value="Zinc/RING finger domain, C3HC4 (zinc finger)"/>
    <property type="match status" value="2"/>
</dbReference>
<protein>
    <recommendedName>
        <fullName evidence="6">PHD-type domain-containing protein</fullName>
    </recommendedName>
</protein>
<dbReference type="EMBL" id="JANBUO010000218">
    <property type="protein sequence ID" value="KAJ2806174.1"/>
    <property type="molecule type" value="Genomic_DNA"/>
</dbReference>
<evidence type="ECO:0000256" key="4">
    <source>
        <dbReference type="PROSITE-ProRule" id="PRU00146"/>
    </source>
</evidence>
<evidence type="ECO:0000256" key="3">
    <source>
        <dbReference type="ARBA" id="ARBA00022833"/>
    </source>
</evidence>
<feature type="compositionally biased region" description="Low complexity" evidence="5">
    <location>
        <begin position="121"/>
        <end position="136"/>
    </location>
</feature>
<dbReference type="SMART" id="SM00249">
    <property type="entry name" value="PHD"/>
    <property type="match status" value="4"/>
</dbReference>
<feature type="domain" description="PHD-type" evidence="6">
    <location>
        <begin position="568"/>
        <end position="632"/>
    </location>
</feature>
<dbReference type="InterPro" id="IPR013083">
    <property type="entry name" value="Znf_RING/FYVE/PHD"/>
</dbReference>
<dbReference type="InterPro" id="IPR019787">
    <property type="entry name" value="Znf_PHD-finger"/>
</dbReference>
<feature type="domain" description="PHD-type" evidence="6">
    <location>
        <begin position="522"/>
        <end position="571"/>
    </location>
</feature>
<keyword evidence="3" id="KW-0862">Zinc</keyword>
<feature type="region of interest" description="Disordered" evidence="5">
    <location>
        <begin position="312"/>
        <end position="394"/>
    </location>
</feature>
<feature type="compositionally biased region" description="Basic residues" evidence="5">
    <location>
        <begin position="211"/>
        <end position="225"/>
    </location>
</feature>
<evidence type="ECO:0000256" key="2">
    <source>
        <dbReference type="ARBA" id="ARBA00022771"/>
    </source>
</evidence>
<feature type="compositionally biased region" description="Basic and acidic residues" evidence="5">
    <location>
        <begin position="256"/>
        <end position="270"/>
    </location>
</feature>
<keyword evidence="8" id="KW-1185">Reference proteome</keyword>
<evidence type="ECO:0000256" key="5">
    <source>
        <dbReference type="SAM" id="MobiDB-lite"/>
    </source>
</evidence>
<feature type="compositionally biased region" description="Low complexity" evidence="5">
    <location>
        <begin position="142"/>
        <end position="154"/>
    </location>
</feature>
<evidence type="ECO:0000256" key="1">
    <source>
        <dbReference type="ARBA" id="ARBA00022723"/>
    </source>
</evidence>
<feature type="region of interest" description="Disordered" evidence="5">
    <location>
        <begin position="1"/>
        <end position="32"/>
    </location>
</feature>